<evidence type="ECO:0000313" key="2">
    <source>
        <dbReference type="Proteomes" id="UP000324091"/>
    </source>
</evidence>
<dbReference type="Proteomes" id="UP000324091">
    <property type="component" value="Chromosome 1"/>
</dbReference>
<keyword evidence="2" id="KW-1185">Reference proteome</keyword>
<protein>
    <submittedName>
        <fullName evidence="1">Uncharacterized protein</fullName>
    </submittedName>
</protein>
<reference evidence="1 2" key="1">
    <citation type="submission" date="2019-04" db="EMBL/GenBank/DDBJ databases">
        <title>Chromosome genome assembly for Takifugu flavidus.</title>
        <authorList>
            <person name="Xiao S."/>
        </authorList>
    </citation>
    <scope>NUCLEOTIDE SEQUENCE [LARGE SCALE GENOMIC DNA]</scope>
    <source>
        <strain evidence="1">HTHZ2018</strain>
        <tissue evidence="1">Muscle</tissue>
    </source>
</reference>
<evidence type="ECO:0000313" key="1">
    <source>
        <dbReference type="EMBL" id="TWW81061.1"/>
    </source>
</evidence>
<name>A0A5C6PQM0_9TELE</name>
<sequence length="70" mass="7762">MSLHEFLREGGEVSVRIMNRLSHLIQNLDISGSPFPFSPSSRKNSWKDWDGLGAQSVSSPCWAASVLQCL</sequence>
<organism evidence="1 2">
    <name type="scientific">Takifugu flavidus</name>
    <name type="common">sansaifugu</name>
    <dbReference type="NCBI Taxonomy" id="433684"/>
    <lineage>
        <taxon>Eukaryota</taxon>
        <taxon>Metazoa</taxon>
        <taxon>Chordata</taxon>
        <taxon>Craniata</taxon>
        <taxon>Vertebrata</taxon>
        <taxon>Euteleostomi</taxon>
        <taxon>Actinopterygii</taxon>
        <taxon>Neopterygii</taxon>
        <taxon>Teleostei</taxon>
        <taxon>Neoteleostei</taxon>
        <taxon>Acanthomorphata</taxon>
        <taxon>Eupercaria</taxon>
        <taxon>Tetraodontiformes</taxon>
        <taxon>Tetradontoidea</taxon>
        <taxon>Tetraodontidae</taxon>
        <taxon>Takifugu</taxon>
    </lineage>
</organism>
<proteinExistence type="predicted"/>
<comment type="caution">
    <text evidence="1">The sequence shown here is derived from an EMBL/GenBank/DDBJ whole genome shotgun (WGS) entry which is preliminary data.</text>
</comment>
<dbReference type="EMBL" id="RHFK02000001">
    <property type="protein sequence ID" value="TWW81061.1"/>
    <property type="molecule type" value="Genomic_DNA"/>
</dbReference>
<gene>
    <name evidence="1" type="ORF">D4764_01G0008760</name>
</gene>
<dbReference type="AlphaFoldDB" id="A0A5C6PQM0"/>
<accession>A0A5C6PQM0</accession>